<evidence type="ECO:0000256" key="1">
    <source>
        <dbReference type="SAM" id="Phobius"/>
    </source>
</evidence>
<protein>
    <submittedName>
        <fullName evidence="2">Uncharacterized protein</fullName>
    </submittedName>
</protein>
<dbReference type="EMBL" id="CP144696">
    <property type="protein sequence ID" value="WVZ11221.1"/>
    <property type="molecule type" value="Genomic_DNA"/>
</dbReference>
<name>A0AAQ3S0G3_VIGMU</name>
<keyword evidence="1" id="KW-1133">Transmembrane helix</keyword>
<proteinExistence type="predicted"/>
<dbReference type="Proteomes" id="UP001374535">
    <property type="component" value="Chromosome 5"/>
</dbReference>
<keyword evidence="3" id="KW-1185">Reference proteome</keyword>
<keyword evidence="1" id="KW-0812">Transmembrane</keyword>
<gene>
    <name evidence="2" type="ORF">V8G54_015751</name>
</gene>
<feature type="transmembrane region" description="Helical" evidence="1">
    <location>
        <begin position="65"/>
        <end position="87"/>
    </location>
</feature>
<reference evidence="2 3" key="1">
    <citation type="journal article" date="2023" name="Life. Sci Alliance">
        <title>Evolutionary insights into 3D genome organization and epigenetic landscape of Vigna mungo.</title>
        <authorList>
            <person name="Junaid A."/>
            <person name="Singh B."/>
            <person name="Bhatia S."/>
        </authorList>
    </citation>
    <scope>NUCLEOTIDE SEQUENCE [LARGE SCALE GENOMIC DNA]</scope>
    <source>
        <strain evidence="2">Urdbean</strain>
    </source>
</reference>
<sequence length="103" mass="11506">MAAAVSKVSGDIISSSFDRIRPPPPPPSDSSLLLVTRPPRHFSLRLILSLFQITLFHSLKRNAVSYWTCSKLCAICFVAGMVFGYSLRGRVKRWASNILKKLN</sequence>
<keyword evidence="1" id="KW-0472">Membrane</keyword>
<organism evidence="2 3">
    <name type="scientific">Vigna mungo</name>
    <name type="common">Black gram</name>
    <name type="synonym">Phaseolus mungo</name>
    <dbReference type="NCBI Taxonomy" id="3915"/>
    <lineage>
        <taxon>Eukaryota</taxon>
        <taxon>Viridiplantae</taxon>
        <taxon>Streptophyta</taxon>
        <taxon>Embryophyta</taxon>
        <taxon>Tracheophyta</taxon>
        <taxon>Spermatophyta</taxon>
        <taxon>Magnoliopsida</taxon>
        <taxon>eudicotyledons</taxon>
        <taxon>Gunneridae</taxon>
        <taxon>Pentapetalae</taxon>
        <taxon>rosids</taxon>
        <taxon>fabids</taxon>
        <taxon>Fabales</taxon>
        <taxon>Fabaceae</taxon>
        <taxon>Papilionoideae</taxon>
        <taxon>50 kb inversion clade</taxon>
        <taxon>NPAAA clade</taxon>
        <taxon>indigoferoid/millettioid clade</taxon>
        <taxon>Phaseoleae</taxon>
        <taxon>Vigna</taxon>
    </lineage>
</organism>
<evidence type="ECO:0000313" key="2">
    <source>
        <dbReference type="EMBL" id="WVZ11221.1"/>
    </source>
</evidence>
<evidence type="ECO:0000313" key="3">
    <source>
        <dbReference type="Proteomes" id="UP001374535"/>
    </source>
</evidence>
<dbReference type="AlphaFoldDB" id="A0AAQ3S0G3"/>
<accession>A0AAQ3S0G3</accession>